<proteinExistence type="predicted"/>
<dbReference type="InterPro" id="IPR006600">
    <property type="entry name" value="HTH_CenpB_DNA-bd_dom"/>
</dbReference>
<reference evidence="4" key="2">
    <citation type="submission" date="2025-08" db="UniProtKB">
        <authorList>
            <consortium name="Ensembl"/>
        </authorList>
    </citation>
    <scope>IDENTIFICATION</scope>
</reference>
<dbReference type="Pfam" id="PF09607">
    <property type="entry name" value="BrkDBD"/>
    <property type="match status" value="1"/>
</dbReference>
<dbReference type="SUPFAM" id="SSF46689">
    <property type="entry name" value="Homeodomain-like"/>
    <property type="match status" value="1"/>
</dbReference>
<dbReference type="PANTHER" id="PTHR19303">
    <property type="entry name" value="TRANSPOSON"/>
    <property type="match status" value="1"/>
</dbReference>
<keyword evidence="1" id="KW-0238">DNA-binding</keyword>
<feature type="region of interest" description="Disordered" evidence="2">
    <location>
        <begin position="61"/>
        <end position="81"/>
    </location>
</feature>
<dbReference type="PANTHER" id="PTHR19303:SF74">
    <property type="entry name" value="POGO TRANSPOSABLE ELEMENT WITH KRAB DOMAIN"/>
    <property type="match status" value="1"/>
</dbReference>
<feature type="domain" description="HTH CENPB-type" evidence="3">
    <location>
        <begin position="148"/>
        <end position="221"/>
    </location>
</feature>
<evidence type="ECO:0000256" key="2">
    <source>
        <dbReference type="SAM" id="MobiDB-lite"/>
    </source>
</evidence>
<dbReference type="InterPro" id="IPR050863">
    <property type="entry name" value="CenT-Element_Derived"/>
</dbReference>
<name>R4GBS2_ANOCA</name>
<dbReference type="AlphaFoldDB" id="R4GBS2"/>
<reference evidence="4" key="3">
    <citation type="submission" date="2025-09" db="UniProtKB">
        <authorList>
            <consortium name="Ensembl"/>
        </authorList>
    </citation>
    <scope>IDENTIFICATION</scope>
</reference>
<sequence>MEIASQDNEEFPDVIIKLEQEEEEPCHLRLHGSGTFPGTSSGFSDVVIKEEDEEELCVLDQEGSEEGGHLADEQSEKPNEKTCPVVLQMEDKKRRVSYEARFKQKVILYAEAHGNRQAARQFNIPESNVRLWRQHKLALFSTTVARKKFTGPQKGRHPDVDQEVLKFIWERRNNGLPVTSDSIRNKASEVAAALSIPRQVFKASRGWVDRFMKRMGVSLRQRKTLC</sequence>
<evidence type="ECO:0000313" key="5">
    <source>
        <dbReference type="Proteomes" id="UP000001646"/>
    </source>
</evidence>
<dbReference type="GeneTree" id="ENSGT00440000039028"/>
<evidence type="ECO:0000259" key="3">
    <source>
        <dbReference type="PROSITE" id="PS51253"/>
    </source>
</evidence>
<dbReference type="InterPro" id="IPR018586">
    <property type="entry name" value="Brinker_DNA-bd"/>
</dbReference>
<dbReference type="SMART" id="SM00674">
    <property type="entry name" value="CENPB"/>
    <property type="match status" value="1"/>
</dbReference>
<feature type="compositionally biased region" description="Basic and acidic residues" evidence="2">
    <location>
        <begin position="66"/>
        <end position="80"/>
    </location>
</feature>
<dbReference type="InterPro" id="IPR009057">
    <property type="entry name" value="Homeodomain-like_sf"/>
</dbReference>
<dbReference type="Bgee" id="ENSACAG00000029436">
    <property type="expression patterns" value="Expressed in embryonic post-anal tail and 13 other cell types or tissues"/>
</dbReference>
<evidence type="ECO:0000313" key="4">
    <source>
        <dbReference type="Ensembl" id="ENSACAP00000022762.1"/>
    </source>
</evidence>
<dbReference type="eggNOG" id="KOG3105">
    <property type="taxonomic scope" value="Eukaryota"/>
</dbReference>
<accession>R4GBS2</accession>
<dbReference type="HOGENOM" id="CLU_1224367_0_0_1"/>
<dbReference type="Proteomes" id="UP000001646">
    <property type="component" value="Unplaced"/>
</dbReference>
<reference evidence="4" key="1">
    <citation type="submission" date="2009-12" db="EMBL/GenBank/DDBJ databases">
        <title>The Genome Sequence of Anolis carolinensis (Green Anole Lizard).</title>
        <authorList>
            <consortium name="The Genome Sequencing Platform"/>
            <person name="Di Palma F."/>
            <person name="Alfoldi J."/>
            <person name="Heiman D."/>
            <person name="Young S."/>
            <person name="Grabherr M."/>
            <person name="Johnson J."/>
            <person name="Lander E.S."/>
            <person name="Lindblad-Toh K."/>
        </authorList>
    </citation>
    <scope>NUCLEOTIDE SEQUENCE [LARGE SCALE GENOMIC DNA]</scope>
    <source>
        <strain evidence="4">JBL SC #1</strain>
    </source>
</reference>
<organism evidence="4 5">
    <name type="scientific">Anolis carolinensis</name>
    <name type="common">Green anole</name>
    <name type="synonym">American chameleon</name>
    <dbReference type="NCBI Taxonomy" id="28377"/>
    <lineage>
        <taxon>Eukaryota</taxon>
        <taxon>Metazoa</taxon>
        <taxon>Chordata</taxon>
        <taxon>Craniata</taxon>
        <taxon>Vertebrata</taxon>
        <taxon>Euteleostomi</taxon>
        <taxon>Lepidosauria</taxon>
        <taxon>Squamata</taxon>
        <taxon>Bifurcata</taxon>
        <taxon>Unidentata</taxon>
        <taxon>Episquamata</taxon>
        <taxon>Toxicofera</taxon>
        <taxon>Iguania</taxon>
        <taxon>Dactyloidae</taxon>
        <taxon>Anolis</taxon>
    </lineage>
</organism>
<keyword evidence="5" id="KW-1185">Reference proteome</keyword>
<dbReference type="GO" id="GO:0003677">
    <property type="term" value="F:DNA binding"/>
    <property type="evidence" value="ECO:0007669"/>
    <property type="project" value="UniProtKB-KW"/>
</dbReference>
<dbReference type="Ensembl" id="ENSACAT00000030180.2">
    <property type="protein sequence ID" value="ENSACAP00000022762.1"/>
    <property type="gene ID" value="ENSACAG00000029436.2"/>
</dbReference>
<evidence type="ECO:0000256" key="1">
    <source>
        <dbReference type="ARBA" id="ARBA00023125"/>
    </source>
</evidence>
<dbReference type="InParanoid" id="R4GBS2"/>
<protein>
    <recommendedName>
        <fullName evidence="3">HTH CENPB-type domain-containing protein</fullName>
    </recommendedName>
</protein>
<dbReference type="Gene3D" id="1.10.10.60">
    <property type="entry name" value="Homeodomain-like"/>
    <property type="match status" value="1"/>
</dbReference>
<dbReference type="Pfam" id="PF03221">
    <property type="entry name" value="HTH_Tnp_Tc5"/>
    <property type="match status" value="1"/>
</dbReference>
<dbReference type="PROSITE" id="PS51253">
    <property type="entry name" value="HTH_CENPB"/>
    <property type="match status" value="1"/>
</dbReference>